<evidence type="ECO:0000256" key="4">
    <source>
        <dbReference type="ARBA" id="ARBA00013673"/>
    </source>
</evidence>
<comment type="similarity">
    <text evidence="2 12">Belongs to the RNA methyltransferase RsmE family.</text>
</comment>
<dbReference type="EMBL" id="CP036455">
    <property type="protein sequence ID" value="QBI53312.1"/>
    <property type="molecule type" value="Genomic_DNA"/>
</dbReference>
<dbReference type="PANTHER" id="PTHR30027:SF3">
    <property type="entry name" value="16S RRNA (URACIL(1498)-N(3))-METHYLTRANSFERASE"/>
    <property type="match status" value="1"/>
</dbReference>
<keyword evidence="8 12" id="KW-0808">Transferase</keyword>
<evidence type="ECO:0000256" key="2">
    <source>
        <dbReference type="ARBA" id="ARBA00005528"/>
    </source>
</evidence>
<dbReference type="NCBIfam" id="NF008693">
    <property type="entry name" value="PRK11713.2-3"/>
    <property type="match status" value="1"/>
</dbReference>
<name>A0A4V0ZJF6_9ACTN</name>
<dbReference type="KEGG" id="strr:EKD16_07580"/>
<evidence type="ECO:0000313" key="15">
    <source>
        <dbReference type="EMBL" id="QBI53312.1"/>
    </source>
</evidence>
<dbReference type="PANTHER" id="PTHR30027">
    <property type="entry name" value="RIBOSOMAL RNA SMALL SUBUNIT METHYLTRANSFERASE E"/>
    <property type="match status" value="1"/>
</dbReference>
<dbReference type="Pfam" id="PF04452">
    <property type="entry name" value="Methyltrans_RNA"/>
    <property type="match status" value="1"/>
</dbReference>
<dbReference type="Gene3D" id="2.40.240.20">
    <property type="entry name" value="Hypothetical PUA domain-like, domain 1"/>
    <property type="match status" value="1"/>
</dbReference>
<feature type="domain" description="Ribosomal RNA small subunit methyltransferase E PUA-like" evidence="14">
    <location>
        <begin position="38"/>
        <end position="84"/>
    </location>
</feature>
<accession>A0A4V0ZJF6</accession>
<dbReference type="EC" id="2.1.1.193" evidence="3 12"/>
<comment type="subcellular location">
    <subcellularLocation>
        <location evidence="1 12">Cytoplasm</location>
    </subcellularLocation>
</comment>
<dbReference type="Proteomes" id="UP000292235">
    <property type="component" value="Chromosome"/>
</dbReference>
<organism evidence="15 16">
    <name type="scientific">Streptomonospora litoralis</name>
    <dbReference type="NCBI Taxonomy" id="2498135"/>
    <lineage>
        <taxon>Bacteria</taxon>
        <taxon>Bacillati</taxon>
        <taxon>Actinomycetota</taxon>
        <taxon>Actinomycetes</taxon>
        <taxon>Streptosporangiales</taxon>
        <taxon>Nocardiopsidaceae</taxon>
        <taxon>Streptomonospora</taxon>
    </lineage>
</organism>
<dbReference type="Pfam" id="PF20260">
    <property type="entry name" value="PUA_4"/>
    <property type="match status" value="1"/>
</dbReference>
<evidence type="ECO:0000256" key="12">
    <source>
        <dbReference type="PIRNR" id="PIRNR015601"/>
    </source>
</evidence>
<comment type="catalytic activity">
    <reaction evidence="11 12">
        <text>uridine(1498) in 16S rRNA + S-adenosyl-L-methionine = N(3)-methyluridine(1498) in 16S rRNA + S-adenosyl-L-homocysteine + H(+)</text>
        <dbReference type="Rhea" id="RHEA:42920"/>
        <dbReference type="Rhea" id="RHEA-COMP:10283"/>
        <dbReference type="Rhea" id="RHEA-COMP:10284"/>
        <dbReference type="ChEBI" id="CHEBI:15378"/>
        <dbReference type="ChEBI" id="CHEBI:57856"/>
        <dbReference type="ChEBI" id="CHEBI:59789"/>
        <dbReference type="ChEBI" id="CHEBI:65315"/>
        <dbReference type="ChEBI" id="CHEBI:74502"/>
        <dbReference type="EC" id="2.1.1.193"/>
    </reaction>
</comment>
<dbReference type="Gene3D" id="3.40.1280.10">
    <property type="match status" value="1"/>
</dbReference>
<evidence type="ECO:0000256" key="3">
    <source>
        <dbReference type="ARBA" id="ARBA00012328"/>
    </source>
</evidence>
<dbReference type="InterPro" id="IPR015947">
    <property type="entry name" value="PUA-like_sf"/>
</dbReference>
<keyword evidence="16" id="KW-1185">Reference proteome</keyword>
<proteinExistence type="inferred from homology"/>
<dbReference type="SUPFAM" id="SSF75217">
    <property type="entry name" value="alpha/beta knot"/>
    <property type="match status" value="1"/>
</dbReference>
<dbReference type="CDD" id="cd18084">
    <property type="entry name" value="RsmE-like"/>
    <property type="match status" value="1"/>
</dbReference>
<evidence type="ECO:0000256" key="8">
    <source>
        <dbReference type="ARBA" id="ARBA00022679"/>
    </source>
</evidence>
<reference evidence="15 16" key="1">
    <citation type="submission" date="2019-02" db="EMBL/GenBank/DDBJ databases">
        <authorList>
            <person name="Khodamoradi S."/>
            <person name="Hahnke R.L."/>
            <person name="Kaempfer P."/>
            <person name="Schumann P."/>
            <person name="Rohde M."/>
            <person name="Steinert M."/>
            <person name="Luzhetskyy A."/>
            <person name="Wink J."/>
            <person name="Ruckert C."/>
        </authorList>
    </citation>
    <scope>NUCLEOTIDE SEQUENCE [LARGE SCALE GENOMIC DNA]</scope>
    <source>
        <strain evidence="15 16">M2</strain>
    </source>
</reference>
<dbReference type="InterPro" id="IPR006700">
    <property type="entry name" value="RsmE"/>
</dbReference>
<dbReference type="SUPFAM" id="SSF88697">
    <property type="entry name" value="PUA domain-like"/>
    <property type="match status" value="1"/>
</dbReference>
<evidence type="ECO:0000313" key="16">
    <source>
        <dbReference type="Proteomes" id="UP000292235"/>
    </source>
</evidence>
<dbReference type="InterPro" id="IPR046886">
    <property type="entry name" value="RsmE_MTase_dom"/>
</dbReference>
<dbReference type="GO" id="GO:0005737">
    <property type="term" value="C:cytoplasm"/>
    <property type="evidence" value="ECO:0007669"/>
    <property type="project" value="UniProtKB-SubCell"/>
</dbReference>
<dbReference type="NCBIfam" id="TIGR00046">
    <property type="entry name" value="RsmE family RNA methyltransferase"/>
    <property type="match status" value="2"/>
</dbReference>
<protein>
    <recommendedName>
        <fullName evidence="4 12">Ribosomal RNA small subunit methyltransferase E</fullName>
        <ecNumber evidence="3 12">2.1.1.193</ecNumber>
    </recommendedName>
</protein>
<evidence type="ECO:0000256" key="1">
    <source>
        <dbReference type="ARBA" id="ARBA00004496"/>
    </source>
</evidence>
<sequence length="280" mass="28843">MPDGCAASGALGHGIEVCVTAPVFLSEPGELDGTTAVLTGAEGRHAAAVRRMAVGETVHLVDGAGTRARCRVVEVGKERVVCAVEERGTDPQPSPPLTVVQALPKGDRGELAVEVMTEAGVDRIVPWAAERCITRWKPERAAKSLGKWRSTAREAAKQSRRSRIPEVADLAGIGDVCARIASARVGIVLHEEADSRLSQLPLPVGSAAAAGDPPRAEDAPAAVPDGIVVVVGPEGGFAESELRALDAAGAVRALLGSTVLRTSTAGVAALAVLQARCGRW</sequence>
<evidence type="ECO:0000256" key="7">
    <source>
        <dbReference type="ARBA" id="ARBA00022603"/>
    </source>
</evidence>
<feature type="domain" description="Ribosomal RNA small subunit methyltransferase E methyltransferase" evidence="13">
    <location>
        <begin position="94"/>
        <end position="274"/>
    </location>
</feature>
<keyword evidence="9 12" id="KW-0949">S-adenosyl-L-methionine</keyword>
<evidence type="ECO:0000256" key="9">
    <source>
        <dbReference type="ARBA" id="ARBA00022691"/>
    </source>
</evidence>
<evidence type="ECO:0000256" key="11">
    <source>
        <dbReference type="ARBA" id="ARBA00047944"/>
    </source>
</evidence>
<keyword evidence="6 12" id="KW-0698">rRNA processing</keyword>
<dbReference type="AlphaFoldDB" id="A0A4V0ZJF6"/>
<dbReference type="InterPro" id="IPR046887">
    <property type="entry name" value="RsmE_PUA-like"/>
</dbReference>
<evidence type="ECO:0000256" key="6">
    <source>
        <dbReference type="ARBA" id="ARBA00022552"/>
    </source>
</evidence>
<dbReference type="GO" id="GO:0070042">
    <property type="term" value="F:rRNA (uridine-N3-)-methyltransferase activity"/>
    <property type="evidence" value="ECO:0007669"/>
    <property type="project" value="TreeGrafter"/>
</dbReference>
<dbReference type="InterPro" id="IPR029028">
    <property type="entry name" value="Alpha/beta_knot_MTases"/>
</dbReference>
<keyword evidence="7 12" id="KW-0489">Methyltransferase</keyword>
<keyword evidence="5 12" id="KW-0963">Cytoplasm</keyword>
<evidence type="ECO:0000259" key="14">
    <source>
        <dbReference type="Pfam" id="PF20260"/>
    </source>
</evidence>
<evidence type="ECO:0000259" key="13">
    <source>
        <dbReference type="Pfam" id="PF04452"/>
    </source>
</evidence>
<dbReference type="GO" id="GO:0070475">
    <property type="term" value="P:rRNA base methylation"/>
    <property type="evidence" value="ECO:0007669"/>
    <property type="project" value="TreeGrafter"/>
</dbReference>
<dbReference type="PIRSF" id="PIRSF015601">
    <property type="entry name" value="MTase_slr0722"/>
    <property type="match status" value="1"/>
</dbReference>
<dbReference type="InterPro" id="IPR029026">
    <property type="entry name" value="tRNA_m1G_MTases_N"/>
</dbReference>
<comment type="function">
    <text evidence="10 12">Specifically methylates the N3 position of the uracil ring of uridine 1498 (m3U1498) in 16S rRNA. Acts on the fully assembled 30S ribosomal subunit.</text>
</comment>
<gene>
    <name evidence="15" type="primary">rsmE</name>
    <name evidence="15" type="ORF">EKD16_07580</name>
</gene>
<evidence type="ECO:0000256" key="10">
    <source>
        <dbReference type="ARBA" id="ARBA00025699"/>
    </source>
</evidence>
<evidence type="ECO:0000256" key="5">
    <source>
        <dbReference type="ARBA" id="ARBA00022490"/>
    </source>
</evidence>